<name>A0ABW1DC73_9ACTN</name>
<reference evidence="2" key="1">
    <citation type="journal article" date="2019" name="Int. J. Syst. Evol. Microbiol.">
        <title>The Global Catalogue of Microorganisms (GCM) 10K type strain sequencing project: providing services to taxonomists for standard genome sequencing and annotation.</title>
        <authorList>
            <consortium name="The Broad Institute Genomics Platform"/>
            <consortium name="The Broad Institute Genome Sequencing Center for Infectious Disease"/>
            <person name="Wu L."/>
            <person name="Ma J."/>
        </authorList>
    </citation>
    <scope>NUCLEOTIDE SEQUENCE [LARGE SCALE GENOMIC DNA]</scope>
    <source>
        <strain evidence="2">CCUG 53903</strain>
    </source>
</reference>
<comment type="caution">
    <text evidence="1">The sequence shown here is derived from an EMBL/GenBank/DDBJ whole genome shotgun (WGS) entry which is preliminary data.</text>
</comment>
<sequence length="350" mass="37023">MAITTPVYTTREAVKSALDVKLTARSDAQIDRAIESASSTIEGFLHRVFYPELGTRYFDWPNGQYTRPWRLWLDADEAISITSVTSGGVTIDSSDYFLEPANSGPPYSRLELDLDSAASFGGGSTHQRSIAITGLFGFKDESQAAGTLSEDLDTSETAVDVSDSSPVGVGDLIQVGDERMLVTGKTMLDTAQNLGGNLSASAADVTVPVTTGSAYAVGETILIGSERMLIVDVAGNSLIVKRAWDGSVLAAHSSGADIYALRTLTVQRGVLGTVTGSHSTSAAISRHVVPGMVRSLCVAEAINTLLQEGSGYARVVGSGEYQREAAGRALRDIREQAYTAFGRKARSRAV</sequence>
<keyword evidence="2" id="KW-1185">Reference proteome</keyword>
<organism evidence="1 2">
    <name type="scientific">Nonomuraea insulae</name>
    <dbReference type="NCBI Taxonomy" id="1616787"/>
    <lineage>
        <taxon>Bacteria</taxon>
        <taxon>Bacillati</taxon>
        <taxon>Actinomycetota</taxon>
        <taxon>Actinomycetes</taxon>
        <taxon>Streptosporangiales</taxon>
        <taxon>Streptosporangiaceae</taxon>
        <taxon>Nonomuraea</taxon>
    </lineage>
</organism>
<dbReference type="EMBL" id="JBHSPA010000114">
    <property type="protein sequence ID" value="MFC5834651.1"/>
    <property type="molecule type" value="Genomic_DNA"/>
</dbReference>
<proteinExistence type="predicted"/>
<accession>A0ABW1DC73</accession>
<protein>
    <submittedName>
        <fullName evidence="1">Uncharacterized protein</fullName>
    </submittedName>
</protein>
<dbReference type="Proteomes" id="UP001596058">
    <property type="component" value="Unassembled WGS sequence"/>
</dbReference>
<evidence type="ECO:0000313" key="1">
    <source>
        <dbReference type="EMBL" id="MFC5834651.1"/>
    </source>
</evidence>
<gene>
    <name evidence="1" type="ORF">ACFPZ3_63335</name>
</gene>
<evidence type="ECO:0000313" key="2">
    <source>
        <dbReference type="Proteomes" id="UP001596058"/>
    </source>
</evidence>
<dbReference type="RefSeq" id="WP_379524065.1">
    <property type="nucleotide sequence ID" value="NZ_JBHSPA010000114.1"/>
</dbReference>